<evidence type="ECO:0000313" key="2">
    <source>
        <dbReference type="Proteomes" id="UP000002651"/>
    </source>
</evidence>
<dbReference type="HOGENOM" id="CLU_3164818_0_0_9"/>
<proteinExistence type="predicted"/>
<dbReference type="KEGG" id="bst:GYO_3814"/>
<dbReference type="EMBL" id="CP002905">
    <property type="protein sequence ID" value="AEP88386.1"/>
    <property type="molecule type" value="Genomic_DNA"/>
</dbReference>
<gene>
    <name evidence="1" type="ordered locus">GYO_3814</name>
</gene>
<dbReference type="AlphaFoldDB" id="G4P157"/>
<evidence type="ECO:0000313" key="1">
    <source>
        <dbReference type="EMBL" id="AEP88386.1"/>
    </source>
</evidence>
<name>G4P157_BACS4</name>
<organism evidence="1 2">
    <name type="scientific">Bacillus spizizenii (strain DSM 15029 / JCM 12233 / NBRC 101239 / NRRL B-23049 / TU-B-10)</name>
    <name type="common">Bacillus subtilis subsp. spizizenii</name>
    <dbReference type="NCBI Taxonomy" id="1052585"/>
    <lineage>
        <taxon>Bacteria</taxon>
        <taxon>Bacillati</taxon>
        <taxon>Bacillota</taxon>
        <taxon>Bacilli</taxon>
        <taxon>Bacillales</taxon>
        <taxon>Bacillaceae</taxon>
        <taxon>Bacillus</taxon>
    </lineage>
</organism>
<accession>G4P157</accession>
<dbReference type="STRING" id="1052585.GYO_3814"/>
<keyword evidence="2" id="KW-1185">Reference proteome</keyword>
<protein>
    <submittedName>
        <fullName evidence="1">Uncharacterized protein</fullName>
    </submittedName>
</protein>
<dbReference type="Proteomes" id="UP000002651">
    <property type="component" value="Chromosome"/>
</dbReference>
<reference evidence="1 2" key="1">
    <citation type="journal article" date="2012" name="J. Bacteriol.">
        <title>Whole-genome sequences of Bacillus subtilis and close relatives.</title>
        <authorList>
            <person name="Earl A.M."/>
            <person name="Eppinger M."/>
            <person name="Fricke W.F."/>
            <person name="Rosovitz M.J."/>
            <person name="Rasko D.A."/>
            <person name="Daugherty S."/>
            <person name="Losick R."/>
            <person name="Kolter R."/>
            <person name="Ravel J."/>
        </authorList>
    </citation>
    <scope>NUCLEOTIDE SEQUENCE [LARGE SCALE GENOMIC DNA]</scope>
    <source>
        <strain evidence="2">DSM 15029 / JCM 12233 / NBRC 101239 / NRRL B-23049 / TU-B-10</strain>
    </source>
</reference>
<sequence>MTIFSSILQHIHFLVQVICCNRHPSFIFGQKKDTDNWRIRAKKVYSL</sequence>